<dbReference type="SMART" id="SM00091">
    <property type="entry name" value="PAS"/>
    <property type="match status" value="2"/>
</dbReference>
<dbReference type="CDD" id="cd00130">
    <property type="entry name" value="PAS"/>
    <property type="match status" value="2"/>
</dbReference>
<dbReference type="GO" id="GO:0000122">
    <property type="term" value="P:negative regulation of transcription by RNA polymerase II"/>
    <property type="evidence" value="ECO:0007669"/>
    <property type="project" value="TreeGrafter"/>
</dbReference>
<evidence type="ECO:0000256" key="1">
    <source>
        <dbReference type="ARBA" id="ARBA00004123"/>
    </source>
</evidence>
<feature type="region of interest" description="Disordered" evidence="6">
    <location>
        <begin position="825"/>
        <end position="879"/>
    </location>
</feature>
<dbReference type="OrthoDB" id="7788983at2759"/>
<comment type="caution">
    <text evidence="8">The sequence shown here is derived from an EMBL/GenBank/DDBJ whole genome shotgun (WGS) entry which is preliminary data.</text>
</comment>
<organism evidence="8 9">
    <name type="scientific">Amphibalanus amphitrite</name>
    <name type="common">Striped barnacle</name>
    <name type="synonym">Balanus amphitrite</name>
    <dbReference type="NCBI Taxonomy" id="1232801"/>
    <lineage>
        <taxon>Eukaryota</taxon>
        <taxon>Metazoa</taxon>
        <taxon>Ecdysozoa</taxon>
        <taxon>Arthropoda</taxon>
        <taxon>Crustacea</taxon>
        <taxon>Multicrustacea</taxon>
        <taxon>Cirripedia</taxon>
        <taxon>Thoracica</taxon>
        <taxon>Thoracicalcarea</taxon>
        <taxon>Balanomorpha</taxon>
        <taxon>Balanoidea</taxon>
        <taxon>Balanidae</taxon>
        <taxon>Amphibalaninae</taxon>
        <taxon>Amphibalanus</taxon>
    </lineage>
</organism>
<dbReference type="Pfam" id="PF12114">
    <property type="entry name" value="Period_C"/>
    <property type="match status" value="1"/>
</dbReference>
<name>A0A6A4WDR5_AMPAM</name>
<dbReference type="GO" id="GO:0005634">
    <property type="term" value="C:nucleus"/>
    <property type="evidence" value="ECO:0007669"/>
    <property type="project" value="UniProtKB-SubCell"/>
</dbReference>
<keyword evidence="9" id="KW-1185">Reference proteome</keyword>
<feature type="compositionally biased region" description="Polar residues" evidence="6">
    <location>
        <begin position="831"/>
        <end position="844"/>
    </location>
</feature>
<dbReference type="InterPro" id="IPR035965">
    <property type="entry name" value="PAS-like_dom_sf"/>
</dbReference>
<keyword evidence="3" id="KW-0090">Biological rhythms</keyword>
<evidence type="ECO:0000256" key="3">
    <source>
        <dbReference type="ARBA" id="ARBA00023108"/>
    </source>
</evidence>
<evidence type="ECO:0000259" key="7">
    <source>
        <dbReference type="PROSITE" id="PS50112"/>
    </source>
</evidence>
<evidence type="ECO:0000313" key="8">
    <source>
        <dbReference type="EMBL" id="KAF0301964.1"/>
    </source>
</evidence>
<dbReference type="GO" id="GO:0032922">
    <property type="term" value="P:circadian regulation of gene expression"/>
    <property type="evidence" value="ECO:0007669"/>
    <property type="project" value="TreeGrafter"/>
</dbReference>
<feature type="domain" description="PAS" evidence="7">
    <location>
        <begin position="190"/>
        <end position="233"/>
    </location>
</feature>
<dbReference type="InterPro" id="IPR000014">
    <property type="entry name" value="PAS"/>
</dbReference>
<feature type="region of interest" description="Disordered" evidence="6">
    <location>
        <begin position="154"/>
        <end position="179"/>
    </location>
</feature>
<feature type="compositionally biased region" description="Low complexity" evidence="6">
    <location>
        <begin position="69"/>
        <end position="100"/>
    </location>
</feature>
<dbReference type="Gene3D" id="3.30.450.20">
    <property type="entry name" value="PAS domain"/>
    <property type="match status" value="2"/>
</dbReference>
<dbReference type="Pfam" id="PF14598">
    <property type="entry name" value="PAS_11"/>
    <property type="match status" value="1"/>
</dbReference>
<evidence type="ECO:0000256" key="5">
    <source>
        <dbReference type="ARBA" id="ARBA00040849"/>
    </source>
</evidence>
<proteinExistence type="predicted"/>
<dbReference type="GO" id="GO:0000976">
    <property type="term" value="F:transcription cis-regulatory region binding"/>
    <property type="evidence" value="ECO:0007669"/>
    <property type="project" value="TreeGrafter"/>
</dbReference>
<evidence type="ECO:0000256" key="6">
    <source>
        <dbReference type="SAM" id="MobiDB-lite"/>
    </source>
</evidence>
<evidence type="ECO:0000256" key="4">
    <source>
        <dbReference type="ARBA" id="ARBA00023242"/>
    </source>
</evidence>
<feature type="compositionally biased region" description="Polar residues" evidence="6">
    <location>
        <begin position="40"/>
        <end position="55"/>
    </location>
</feature>
<dbReference type="SUPFAM" id="SSF55785">
    <property type="entry name" value="PYP-like sensor domain (PAS domain)"/>
    <property type="match status" value="2"/>
</dbReference>
<dbReference type="PANTHER" id="PTHR11269">
    <property type="entry name" value="PERIOD CIRCADIAN PROTEIN"/>
    <property type="match status" value="1"/>
</dbReference>
<feature type="region of interest" description="Disordered" evidence="6">
    <location>
        <begin position="524"/>
        <end position="558"/>
    </location>
</feature>
<dbReference type="GO" id="GO:0005737">
    <property type="term" value="C:cytoplasm"/>
    <property type="evidence" value="ECO:0007669"/>
    <property type="project" value="TreeGrafter"/>
</dbReference>
<feature type="region of interest" description="Disordered" evidence="6">
    <location>
        <begin position="1"/>
        <end position="118"/>
    </location>
</feature>
<dbReference type="InterPro" id="IPR050760">
    <property type="entry name" value="Period_circadian_regulator"/>
</dbReference>
<sequence>MCDAPGAVEKPPTCAEQTSTSTDKDSSEAGAESNRDSGYGPSTGTQRSSTNSSFSRGCFSGEESHRSSGSETSSGRLALAPGAAPSAPTGHPAPAGTKAARQLSGAAADSGLTPSEDKSVEDSFQAALQKGAYQHVMSYVRKILEWEKARVGEVSSSVPASSAEKEDSAGASAEDSEPPARLEVLVSLRKGTVVRTSGSMAELLGYPPDMWVGRSFIDYIYPRDRASFTNTINDMGVDVDGLISNKDGSTSSSQLFCRLRHHRGLKSVGFNVVSHSHIYRPFQLRILFHDLKLDQLSGEGPCILVVADVLQPAYKSTPEGVHPGFRNLHFSMRHTAQCRVDQYDSQGITLLGFLPQDVVGRSMVDLFHPEDLPAIKDVYRKVTQRTGTPFRSRPYRLRAHNGCYVGMETDWSCFVNPWSNRIEAVICKHRVIKAPSNLNIFDEDEEDGADCADKLMLRNSHRVDIENILSKVILCMATGAAQWIKGSLRWLRALPAADSKASYLTQRRRRLVALMESLISDLEETVDQPATPDQDHTSVPGDVSPHTSERGSPAPISVSVPNYVQLNYKETINRFFESHPKTAIGSSDESDSRNDSIGVAGPSSGRRTAAVASASLDSPQPGPSGVSAPTGGSRHSPPPPLTSYHHQPLTQAVLDRHNADMEKNMRQSLGPKKHICHSSKCKMIKHNSCSEPKKGLDEFEQERRHAMLNTAGWPAPSVFWPPFSACLTGPGALAGVGAAGVSQWVGAAGPAGALRPHGVAVFQPVEPPPVPPQPHHVLLGPLCQPPQLMGGLMAAFSTAPPPAAAAAAAAASRKRPVSLSLSVSARGGLSSGEQSGDCTTTTSESLRKMNLDSDEDLSKEKRGSDLTFSDSSLSSALRDVDGVGDGSNFGWPSYNPRHAAAVRDEDQPAGYGPSSSQMEEPKQKPVLMDPPWLVAVSQTCELTKQYQLEPRNLQEVLEQDRLALTQMTQPATLTEQLSQLYQDLQTVGAPSVLNLEERDPTSGSSDESSAILGKRPFALARPVVAPKQCRKRRAERRQRAAYIRRQRARLRLPHQVKRCRRVHEYDRLTIVFEEDSPIPPPTLPAIRHCEIVPPVTS</sequence>
<dbReference type="GO" id="GO:0043153">
    <property type="term" value="P:entrainment of circadian clock by photoperiod"/>
    <property type="evidence" value="ECO:0007669"/>
    <property type="project" value="TreeGrafter"/>
</dbReference>
<feature type="compositionally biased region" description="Basic and acidic residues" evidence="6">
    <location>
        <begin position="845"/>
        <end position="864"/>
    </location>
</feature>
<feature type="compositionally biased region" description="Low complexity" evidence="6">
    <location>
        <begin position="865"/>
        <end position="877"/>
    </location>
</feature>
<dbReference type="GO" id="GO:0001222">
    <property type="term" value="F:transcription corepressor binding"/>
    <property type="evidence" value="ECO:0007669"/>
    <property type="project" value="TreeGrafter"/>
</dbReference>
<dbReference type="AlphaFoldDB" id="A0A6A4WDR5"/>
<evidence type="ECO:0000256" key="2">
    <source>
        <dbReference type="ARBA" id="ARBA00022553"/>
    </source>
</evidence>
<dbReference type="InterPro" id="IPR022728">
    <property type="entry name" value="Period_circadian-like_C"/>
</dbReference>
<dbReference type="PANTHER" id="PTHR11269:SF16">
    <property type="entry name" value="PERIOD CIRCADIAN PROTEIN"/>
    <property type="match status" value="1"/>
</dbReference>
<feature type="region of interest" description="Disordered" evidence="6">
    <location>
        <begin position="583"/>
        <end position="645"/>
    </location>
</feature>
<reference evidence="8 9" key="1">
    <citation type="submission" date="2019-07" db="EMBL/GenBank/DDBJ databases">
        <title>Draft genome assembly of a fouling barnacle, Amphibalanus amphitrite (Darwin, 1854): The first reference genome for Thecostraca.</title>
        <authorList>
            <person name="Kim W."/>
        </authorList>
    </citation>
    <scope>NUCLEOTIDE SEQUENCE [LARGE SCALE GENOMIC DNA]</scope>
    <source>
        <strain evidence="8">SNU_AA5</strain>
        <tissue evidence="8">Soma without cirri and trophi</tissue>
    </source>
</reference>
<keyword evidence="4" id="KW-0539">Nucleus</keyword>
<comment type="subcellular location">
    <subcellularLocation>
        <location evidence="1">Nucleus</location>
    </subcellularLocation>
</comment>
<feature type="domain" description="PAS" evidence="7">
    <location>
        <begin position="350"/>
        <end position="386"/>
    </location>
</feature>
<accession>A0A6A4WDR5</accession>
<gene>
    <name evidence="8" type="primary">per_1</name>
    <name evidence="8" type="ORF">FJT64_025885</name>
</gene>
<dbReference type="Proteomes" id="UP000440578">
    <property type="component" value="Unassembled WGS sequence"/>
</dbReference>
<protein>
    <recommendedName>
        <fullName evidence="5">Period circadian protein</fullName>
    </recommendedName>
</protein>
<keyword evidence="2" id="KW-0597">Phosphoprotein</keyword>
<evidence type="ECO:0000313" key="9">
    <source>
        <dbReference type="Proteomes" id="UP000440578"/>
    </source>
</evidence>
<dbReference type="PROSITE" id="PS50112">
    <property type="entry name" value="PAS"/>
    <property type="match status" value="2"/>
</dbReference>
<dbReference type="EMBL" id="VIIS01001106">
    <property type="protein sequence ID" value="KAF0301964.1"/>
    <property type="molecule type" value="Genomic_DNA"/>
</dbReference>
<feature type="region of interest" description="Disordered" evidence="6">
    <location>
        <begin position="993"/>
        <end position="1012"/>
    </location>
</feature>